<keyword evidence="2" id="KW-1185">Reference proteome</keyword>
<protein>
    <submittedName>
        <fullName evidence="1">Uncharacterized protein</fullName>
    </submittedName>
</protein>
<reference evidence="1" key="2">
    <citation type="submission" date="2025-09" db="UniProtKB">
        <authorList>
            <consortium name="Ensembl"/>
        </authorList>
    </citation>
    <scope>IDENTIFICATION</scope>
</reference>
<sequence length="62" mass="6469">LRSEGQGYVLTPILILQVQLGNIDGGLTLAQAGLELLTLSDPPASASQSARITGVSHRARPF</sequence>
<dbReference type="PRINTS" id="PR02045">
    <property type="entry name" value="F138DOMAIN"/>
</dbReference>
<proteinExistence type="predicted"/>
<dbReference type="AlphaFoldDB" id="A0A8C9AEB3"/>
<reference evidence="1" key="1">
    <citation type="submission" date="2025-08" db="UniProtKB">
        <authorList>
            <consortium name="Ensembl"/>
        </authorList>
    </citation>
    <scope>IDENTIFICATION</scope>
</reference>
<organism evidence="1 2">
    <name type="scientific">Prolemur simus</name>
    <name type="common">Greater bamboo lemur</name>
    <name type="synonym">Hapalemur simus</name>
    <dbReference type="NCBI Taxonomy" id="1328070"/>
    <lineage>
        <taxon>Eukaryota</taxon>
        <taxon>Metazoa</taxon>
        <taxon>Chordata</taxon>
        <taxon>Craniata</taxon>
        <taxon>Vertebrata</taxon>
        <taxon>Euteleostomi</taxon>
        <taxon>Mammalia</taxon>
        <taxon>Eutheria</taxon>
        <taxon>Euarchontoglires</taxon>
        <taxon>Primates</taxon>
        <taxon>Strepsirrhini</taxon>
        <taxon>Lemuriformes</taxon>
        <taxon>Lemuridae</taxon>
        <taxon>Prolemur</taxon>
    </lineage>
</organism>
<dbReference type="Ensembl" id="ENSPSMT00000035319.1">
    <property type="protein sequence ID" value="ENSPSMP00000030608.1"/>
    <property type="gene ID" value="ENSPSMG00000021257.1"/>
</dbReference>
<dbReference type="GeneTree" id="ENSGT01020000231814"/>
<evidence type="ECO:0000313" key="1">
    <source>
        <dbReference type="Ensembl" id="ENSPSMP00000030608.1"/>
    </source>
</evidence>
<accession>A0A8C9AEB3</accession>
<name>A0A8C9AEB3_PROSS</name>
<evidence type="ECO:0000313" key="2">
    <source>
        <dbReference type="Proteomes" id="UP000694414"/>
    </source>
</evidence>
<dbReference type="Proteomes" id="UP000694414">
    <property type="component" value="Unplaced"/>
</dbReference>